<dbReference type="EMBL" id="GBXM01008048">
    <property type="protein sequence ID" value="JAI00530.1"/>
    <property type="molecule type" value="Transcribed_RNA"/>
</dbReference>
<sequence length="76" mass="8592">MPDQGSSSVFNLSFSSTGGSLIELLRTYCMMGVSTLKYLGLHFPVNARKKQMQNTVLSLETILLLQTKIRNIWINR</sequence>
<evidence type="ECO:0000313" key="1">
    <source>
        <dbReference type="EMBL" id="JAI00530.1"/>
    </source>
</evidence>
<protein>
    <submittedName>
        <fullName evidence="1">Uncharacterized protein</fullName>
    </submittedName>
</protein>
<reference evidence="1" key="2">
    <citation type="journal article" date="2015" name="Fish Shellfish Immunol.">
        <title>Early steps in the European eel (Anguilla anguilla)-Vibrio vulnificus interaction in the gills: Role of the RtxA13 toxin.</title>
        <authorList>
            <person name="Callol A."/>
            <person name="Pajuelo D."/>
            <person name="Ebbesson L."/>
            <person name="Teles M."/>
            <person name="MacKenzie S."/>
            <person name="Amaro C."/>
        </authorList>
    </citation>
    <scope>NUCLEOTIDE SEQUENCE</scope>
</reference>
<dbReference type="AlphaFoldDB" id="A0A0E9XD06"/>
<proteinExistence type="predicted"/>
<reference evidence="1" key="1">
    <citation type="submission" date="2014-11" db="EMBL/GenBank/DDBJ databases">
        <authorList>
            <person name="Amaro Gonzalez C."/>
        </authorList>
    </citation>
    <scope>NUCLEOTIDE SEQUENCE</scope>
</reference>
<accession>A0A0E9XD06</accession>
<organism evidence="1">
    <name type="scientific">Anguilla anguilla</name>
    <name type="common">European freshwater eel</name>
    <name type="synonym">Muraena anguilla</name>
    <dbReference type="NCBI Taxonomy" id="7936"/>
    <lineage>
        <taxon>Eukaryota</taxon>
        <taxon>Metazoa</taxon>
        <taxon>Chordata</taxon>
        <taxon>Craniata</taxon>
        <taxon>Vertebrata</taxon>
        <taxon>Euteleostomi</taxon>
        <taxon>Actinopterygii</taxon>
        <taxon>Neopterygii</taxon>
        <taxon>Teleostei</taxon>
        <taxon>Anguilliformes</taxon>
        <taxon>Anguillidae</taxon>
        <taxon>Anguilla</taxon>
    </lineage>
</organism>
<name>A0A0E9XD06_ANGAN</name>